<protein>
    <submittedName>
        <fullName evidence="1">Uncharacterized protein</fullName>
    </submittedName>
</protein>
<reference evidence="1 2" key="1">
    <citation type="submission" date="2018-06" db="EMBL/GenBank/DDBJ databases">
        <authorList>
            <consortium name="Pathogen Informatics"/>
            <person name="Doyle S."/>
        </authorList>
    </citation>
    <scope>NUCLEOTIDE SEQUENCE [LARGE SCALE GENOMIC DNA]</scope>
    <source>
        <strain evidence="1 2">NCTC8580</strain>
    </source>
</reference>
<gene>
    <name evidence="1" type="ORF">NCTC8580_01518</name>
</gene>
<evidence type="ECO:0000313" key="1">
    <source>
        <dbReference type="EMBL" id="SUP81420.1"/>
    </source>
</evidence>
<dbReference type="AlphaFoldDB" id="A0A380Q6K1"/>
<sequence length="47" mass="5301">MFVSRSHFPLSLTEGIHPVLTIMNQHYLHTSITTIAEVFVNTGCLLM</sequence>
<evidence type="ECO:0000313" key="2">
    <source>
        <dbReference type="Proteomes" id="UP000255087"/>
    </source>
</evidence>
<organism evidence="1 2">
    <name type="scientific">Yersinia pseudotuberculosis</name>
    <dbReference type="NCBI Taxonomy" id="633"/>
    <lineage>
        <taxon>Bacteria</taxon>
        <taxon>Pseudomonadati</taxon>
        <taxon>Pseudomonadota</taxon>
        <taxon>Gammaproteobacteria</taxon>
        <taxon>Enterobacterales</taxon>
        <taxon>Yersiniaceae</taxon>
        <taxon>Yersinia</taxon>
    </lineage>
</organism>
<dbReference type="EMBL" id="UHJC01000001">
    <property type="protein sequence ID" value="SUP81420.1"/>
    <property type="molecule type" value="Genomic_DNA"/>
</dbReference>
<name>A0A380Q6K1_YERPU</name>
<proteinExistence type="predicted"/>
<dbReference type="Proteomes" id="UP000255087">
    <property type="component" value="Unassembled WGS sequence"/>
</dbReference>
<accession>A0A380Q6K1</accession>